<dbReference type="EMBL" id="JMIW01000001">
    <property type="protein sequence ID" value="KEO91771.1"/>
    <property type="molecule type" value="Genomic_DNA"/>
</dbReference>
<evidence type="ECO:0000256" key="1">
    <source>
        <dbReference type="SAM" id="MobiDB-lite"/>
    </source>
</evidence>
<dbReference type="OrthoDB" id="7510084at2"/>
<feature type="region of interest" description="Disordered" evidence="1">
    <location>
        <begin position="99"/>
        <end position="118"/>
    </location>
</feature>
<sequence>MSIHFAAAKPAGLTATSSPGAKILVARAQKRVANDNADFAERSQNNDRVMRAALRHFATHGMGAAKVAREQAEKAFFKGDRDTYDWWVDITRTLDRRVAASVSGQTEPLSSTPGPGAR</sequence>
<dbReference type="AlphaFoldDB" id="A0A074MAD4"/>
<gene>
    <name evidence="2" type="ORF">EH31_03615</name>
</gene>
<dbReference type="RefSeq" id="WP_051698903.1">
    <property type="nucleotide sequence ID" value="NZ_JMIW01000001.1"/>
</dbReference>
<comment type="caution">
    <text evidence="2">The sequence shown here is derived from an EMBL/GenBank/DDBJ whole genome shotgun (WGS) entry which is preliminary data.</text>
</comment>
<reference evidence="2 3" key="1">
    <citation type="submission" date="2014-04" db="EMBL/GenBank/DDBJ databases">
        <title>A comprehensive comparison of genomes of Erythrobacter spp. strains.</title>
        <authorList>
            <person name="Zheng Q."/>
        </authorList>
    </citation>
    <scope>NUCLEOTIDE SEQUENCE [LARGE SCALE GENOMIC DNA]</scope>
    <source>
        <strain evidence="2 3">DSM 6997</strain>
    </source>
</reference>
<feature type="compositionally biased region" description="Polar residues" evidence="1">
    <location>
        <begin position="102"/>
        <end position="118"/>
    </location>
</feature>
<evidence type="ECO:0000313" key="3">
    <source>
        <dbReference type="Proteomes" id="UP000027647"/>
    </source>
</evidence>
<proteinExistence type="predicted"/>
<protein>
    <submittedName>
        <fullName evidence="2">Uncharacterized protein</fullName>
    </submittedName>
</protein>
<evidence type="ECO:0000313" key="2">
    <source>
        <dbReference type="EMBL" id="KEO91771.1"/>
    </source>
</evidence>
<accession>A0A074MAD4</accession>
<name>A0A074MAD4_ERYLO</name>
<dbReference type="Proteomes" id="UP000027647">
    <property type="component" value="Unassembled WGS sequence"/>
</dbReference>
<organism evidence="2 3">
    <name type="scientific">Erythrobacter longus</name>
    <dbReference type="NCBI Taxonomy" id="1044"/>
    <lineage>
        <taxon>Bacteria</taxon>
        <taxon>Pseudomonadati</taxon>
        <taxon>Pseudomonadota</taxon>
        <taxon>Alphaproteobacteria</taxon>
        <taxon>Sphingomonadales</taxon>
        <taxon>Erythrobacteraceae</taxon>
        <taxon>Erythrobacter/Porphyrobacter group</taxon>
        <taxon>Erythrobacter</taxon>
    </lineage>
</organism>
<dbReference type="STRING" id="1044.EH31_03615"/>
<keyword evidence="3" id="KW-1185">Reference proteome</keyword>